<dbReference type="InterPro" id="IPR000515">
    <property type="entry name" value="MetI-like"/>
</dbReference>
<keyword evidence="9 10" id="KW-0472">Membrane</keyword>
<evidence type="ECO:0000256" key="7">
    <source>
        <dbReference type="ARBA" id="ARBA00022989"/>
    </source>
</evidence>
<comment type="caution">
    <text evidence="12">The sequence shown here is derived from an EMBL/GenBank/DDBJ whole genome shotgun (WGS) entry which is preliminary data.</text>
</comment>
<evidence type="ECO:0000256" key="5">
    <source>
        <dbReference type="ARBA" id="ARBA00022519"/>
    </source>
</evidence>
<keyword evidence="3 10" id="KW-0813">Transport</keyword>
<evidence type="ECO:0000256" key="8">
    <source>
        <dbReference type="ARBA" id="ARBA00023065"/>
    </source>
</evidence>
<dbReference type="PROSITE" id="PS50928">
    <property type="entry name" value="ABC_TM1"/>
    <property type="match status" value="1"/>
</dbReference>
<dbReference type="RefSeq" id="WP_289401863.1">
    <property type="nucleotide sequence ID" value="NZ_JAQIBC010000003.1"/>
</dbReference>
<feature type="transmembrane region" description="Helical" evidence="10">
    <location>
        <begin position="114"/>
        <end position="134"/>
    </location>
</feature>
<dbReference type="EMBL" id="JAQIBC010000003">
    <property type="protein sequence ID" value="MDM5263934.1"/>
    <property type="molecule type" value="Genomic_DNA"/>
</dbReference>
<reference evidence="12" key="1">
    <citation type="submission" date="2023-01" db="EMBL/GenBank/DDBJ databases">
        <title>Sulfurovum sp. XTW-4 genome assembly.</title>
        <authorList>
            <person name="Wang J."/>
        </authorList>
    </citation>
    <scope>NUCLEOTIDE SEQUENCE</scope>
    <source>
        <strain evidence="12">XTW-4</strain>
    </source>
</reference>
<dbReference type="InterPro" id="IPR035906">
    <property type="entry name" value="MetI-like_sf"/>
</dbReference>
<dbReference type="SUPFAM" id="SSF161098">
    <property type="entry name" value="MetI-like"/>
    <property type="match status" value="1"/>
</dbReference>
<accession>A0ABT7QS75</accession>
<keyword evidence="5" id="KW-0997">Cell inner membrane</keyword>
<feature type="transmembrane region" description="Helical" evidence="10">
    <location>
        <begin position="83"/>
        <end position="102"/>
    </location>
</feature>
<dbReference type="NCBIfam" id="TIGR01183">
    <property type="entry name" value="ntrB"/>
    <property type="match status" value="1"/>
</dbReference>
<evidence type="ECO:0000256" key="9">
    <source>
        <dbReference type="ARBA" id="ARBA00023136"/>
    </source>
</evidence>
<keyword evidence="4" id="KW-1003">Cell membrane</keyword>
<dbReference type="Pfam" id="PF00528">
    <property type="entry name" value="BPD_transp_1"/>
    <property type="match status" value="1"/>
</dbReference>
<feature type="domain" description="ABC transmembrane type-1" evidence="11">
    <location>
        <begin position="76"/>
        <end position="256"/>
    </location>
</feature>
<evidence type="ECO:0000313" key="12">
    <source>
        <dbReference type="EMBL" id="MDM5263934.1"/>
    </source>
</evidence>
<keyword evidence="13" id="KW-1185">Reference proteome</keyword>
<evidence type="ECO:0000256" key="2">
    <source>
        <dbReference type="ARBA" id="ARBA00004651"/>
    </source>
</evidence>
<organism evidence="12 13">
    <name type="scientific">Sulfurovum xiamenensis</name>
    <dbReference type="NCBI Taxonomy" id="3019066"/>
    <lineage>
        <taxon>Bacteria</taxon>
        <taxon>Pseudomonadati</taxon>
        <taxon>Campylobacterota</taxon>
        <taxon>Epsilonproteobacteria</taxon>
        <taxon>Campylobacterales</taxon>
        <taxon>Sulfurovaceae</taxon>
        <taxon>Sulfurovum</taxon>
    </lineage>
</organism>
<evidence type="ECO:0000259" key="11">
    <source>
        <dbReference type="PROSITE" id="PS50928"/>
    </source>
</evidence>
<evidence type="ECO:0000313" key="13">
    <source>
        <dbReference type="Proteomes" id="UP001169066"/>
    </source>
</evidence>
<name>A0ABT7QS75_9BACT</name>
<dbReference type="PANTHER" id="PTHR30151">
    <property type="entry name" value="ALKANE SULFONATE ABC TRANSPORTER-RELATED, MEMBRANE SUBUNIT"/>
    <property type="match status" value="1"/>
</dbReference>
<feature type="transmembrane region" description="Helical" evidence="10">
    <location>
        <begin position="140"/>
        <end position="159"/>
    </location>
</feature>
<evidence type="ECO:0000256" key="3">
    <source>
        <dbReference type="ARBA" id="ARBA00022448"/>
    </source>
</evidence>
<sequence>MKNELAKKIILPMMVFFAIIMVWSLIANNVEDFPTPSDTYVSAFGGVNADGDEIVGVLSDPLYIANEDDKGILWQIFASLQRVFAGFSLAIIVGVPLGLFIGMSKNAQYAFDPFIQIFKPVSPLAWLPLLLFIFQDINLTAISTIFVTSIWPIIINTALGVRNVSEDYMNVAKVLQFSPIKKITKIILPVAVPFIFTGMRLSLGIAWLVIVAAEMLTGGIGIGFWIWDEYNNLNYHNIIIGIIIVGIVGFILDLVMGIIADFFDYRKKGRA</sequence>
<gene>
    <name evidence="12" type="primary">ntrB</name>
    <name evidence="12" type="ORF">PF327_06955</name>
</gene>
<evidence type="ECO:0000256" key="4">
    <source>
        <dbReference type="ARBA" id="ARBA00022475"/>
    </source>
</evidence>
<evidence type="ECO:0000256" key="1">
    <source>
        <dbReference type="ARBA" id="ARBA00004533"/>
    </source>
</evidence>
<dbReference type="PANTHER" id="PTHR30151:SF7">
    <property type="entry name" value="NITRATE IMPORT PERMEASE PROTEIN NRTB"/>
    <property type="match status" value="1"/>
</dbReference>
<keyword evidence="6 10" id="KW-0812">Transmembrane</keyword>
<keyword evidence="7 10" id="KW-1133">Transmembrane helix</keyword>
<feature type="transmembrane region" description="Helical" evidence="10">
    <location>
        <begin position="238"/>
        <end position="263"/>
    </location>
</feature>
<dbReference type="CDD" id="cd06261">
    <property type="entry name" value="TM_PBP2"/>
    <property type="match status" value="1"/>
</dbReference>
<feature type="transmembrane region" description="Helical" evidence="10">
    <location>
        <begin position="9"/>
        <end position="26"/>
    </location>
</feature>
<comment type="similarity">
    <text evidence="10">Belongs to the binding-protein-dependent transport system permease family.</text>
</comment>
<dbReference type="InterPro" id="IPR005889">
    <property type="entry name" value="NtrB"/>
</dbReference>
<keyword evidence="8" id="KW-0406">Ion transport</keyword>
<dbReference type="Gene3D" id="1.10.3720.10">
    <property type="entry name" value="MetI-like"/>
    <property type="match status" value="1"/>
</dbReference>
<feature type="transmembrane region" description="Helical" evidence="10">
    <location>
        <begin position="205"/>
        <end position="226"/>
    </location>
</feature>
<comment type="subcellular location">
    <subcellularLocation>
        <location evidence="1">Cell inner membrane</location>
    </subcellularLocation>
    <subcellularLocation>
        <location evidence="2 10">Cell membrane</location>
        <topology evidence="2 10">Multi-pass membrane protein</topology>
    </subcellularLocation>
</comment>
<proteinExistence type="inferred from homology"/>
<evidence type="ECO:0000256" key="10">
    <source>
        <dbReference type="RuleBase" id="RU363032"/>
    </source>
</evidence>
<protein>
    <submittedName>
        <fullName evidence="12">Nitrate ABC transporter permease</fullName>
    </submittedName>
</protein>
<evidence type="ECO:0000256" key="6">
    <source>
        <dbReference type="ARBA" id="ARBA00022692"/>
    </source>
</evidence>
<dbReference type="Proteomes" id="UP001169066">
    <property type="component" value="Unassembled WGS sequence"/>
</dbReference>